<gene>
    <name evidence="1" type="ORF">HINF_LOCUS51996</name>
    <name evidence="2" type="ORF">HINF_LOCUS54135</name>
</gene>
<organism evidence="1">
    <name type="scientific">Hexamita inflata</name>
    <dbReference type="NCBI Taxonomy" id="28002"/>
    <lineage>
        <taxon>Eukaryota</taxon>
        <taxon>Metamonada</taxon>
        <taxon>Diplomonadida</taxon>
        <taxon>Hexamitidae</taxon>
        <taxon>Hexamitinae</taxon>
        <taxon>Hexamita</taxon>
    </lineage>
</organism>
<accession>A0AA86QQW7</accession>
<reference evidence="1" key="1">
    <citation type="submission" date="2023-06" db="EMBL/GenBank/DDBJ databases">
        <authorList>
            <person name="Kurt Z."/>
        </authorList>
    </citation>
    <scope>NUCLEOTIDE SEQUENCE</scope>
</reference>
<name>A0AA86QQW7_9EUKA</name>
<keyword evidence="3" id="KW-1185">Reference proteome</keyword>
<reference evidence="2 3" key="2">
    <citation type="submission" date="2024-07" db="EMBL/GenBank/DDBJ databases">
        <authorList>
            <person name="Akdeniz Z."/>
        </authorList>
    </citation>
    <scope>NUCLEOTIDE SEQUENCE [LARGE SCALE GENOMIC DNA]</scope>
</reference>
<evidence type="ECO:0000313" key="3">
    <source>
        <dbReference type="Proteomes" id="UP001642409"/>
    </source>
</evidence>
<protein>
    <submittedName>
        <fullName evidence="2">Hypothetical_protein</fullName>
    </submittedName>
</protein>
<dbReference type="EMBL" id="CATOUU010000976">
    <property type="protein sequence ID" value="CAI9964351.1"/>
    <property type="molecule type" value="Genomic_DNA"/>
</dbReference>
<proteinExistence type="predicted"/>
<evidence type="ECO:0000313" key="2">
    <source>
        <dbReference type="EMBL" id="CAL6069770.1"/>
    </source>
</evidence>
<sequence length="556" mass="62036">MFSSILRQLLLESTHNQHCQNTVSINQQKYVYCSKASSLNQQRLHSNISLTQSRDQLFLNTQSVKATILQIEIQNTKIFSIFGYSTQKLLECSSVEIYVNLTFNIVEGALLCSQCNAQIINSELQFIVQYGIRIAGLILTSISDIVLTNSNLQFRIDAKQISGVVLQTKQQLSVQITEVNISGYFVNSSSVAGNIVAYINNTVTLTSNNFNLCTNKVNYYASLSLITNWITIGTINIECEQICKTSYYTYGLCLQDLKNGQILFNQLVCVNDFIFENSQCNCKQGFVLNGSMCVNPQIYLSNVLLNSTQTNNDIISAFTQLDEYRAQNLSSLESQYASFSSLYNNSLQDQFAKSSQVLSDAGIQLNSQINSNKSQSDSNILVNYSMLLNTIQQQVNASKSLIKQANDSVFSNISANMSTFDGNLSDASYTARSTLYDIKYQLSDSIYSAKSDAQDSLDSAQSKLNKQIERIKCIHGDCANIQSVTVTGFGKTFYCSTNAEASHVCDVYEPDRTVTVPGTCQIKKNVATGEFELFVYCCTKQGYWNEVKEECEHISY</sequence>
<dbReference type="EMBL" id="CAXDID020000280">
    <property type="protein sequence ID" value="CAL6069770.1"/>
    <property type="molecule type" value="Genomic_DNA"/>
</dbReference>
<dbReference type="AlphaFoldDB" id="A0AA86QQW7"/>
<dbReference type="Proteomes" id="UP001642409">
    <property type="component" value="Unassembled WGS sequence"/>
</dbReference>
<evidence type="ECO:0000313" key="1">
    <source>
        <dbReference type="EMBL" id="CAI9964351.1"/>
    </source>
</evidence>
<comment type="caution">
    <text evidence="1">The sequence shown here is derived from an EMBL/GenBank/DDBJ whole genome shotgun (WGS) entry which is preliminary data.</text>
</comment>